<proteinExistence type="predicted"/>
<name>A0AB39YU53_9MICC</name>
<protein>
    <submittedName>
        <fullName evidence="1">Uncharacterized protein</fullName>
    </submittedName>
</protein>
<dbReference type="RefSeq" id="WP_369746458.1">
    <property type="nucleotide sequence ID" value="NZ_CP165735.1"/>
</dbReference>
<dbReference type="AlphaFoldDB" id="A0AB39YU53"/>
<organism evidence="1">
    <name type="scientific">Paenarthrobacter sp. AMU7</name>
    <dbReference type="NCBI Taxonomy" id="3162492"/>
    <lineage>
        <taxon>Bacteria</taxon>
        <taxon>Bacillati</taxon>
        <taxon>Actinomycetota</taxon>
        <taxon>Actinomycetes</taxon>
        <taxon>Micrococcales</taxon>
        <taxon>Micrococcaceae</taxon>
        <taxon>Paenarthrobacter</taxon>
    </lineage>
</organism>
<reference evidence="1" key="1">
    <citation type="submission" date="2024-07" db="EMBL/GenBank/DDBJ databases">
        <authorList>
            <person name="Li J."/>
            <person name="Wei H."/>
            <person name="Ma J."/>
        </authorList>
    </citation>
    <scope>NUCLEOTIDE SEQUENCE</scope>
    <source>
        <strain evidence="1">AMU7</strain>
    </source>
</reference>
<sequence length="176" mass="19657">MDRVLLDQVIMTDYGQFDLIWADEGGFDGIFERCFEGQVNGLVGAAAPNGVYINLGRRSGGSDMCIVLLDKRPATEPDSAWEDIVEVSFALPPGHDLRWASWADETKGELANVPPGSYRLRVSAKGRDEGHDGEFSEEVVDHYLLEMWPATPKPDAIVRSKSQSAEYWHKTWGSRR</sequence>
<accession>A0AB39YU53</accession>
<gene>
    <name evidence="1" type="ORF">ABQM86_09505</name>
</gene>
<dbReference type="EMBL" id="CP165735">
    <property type="protein sequence ID" value="XDV73366.1"/>
    <property type="molecule type" value="Genomic_DNA"/>
</dbReference>
<evidence type="ECO:0000313" key="1">
    <source>
        <dbReference type="EMBL" id="XDV73366.1"/>
    </source>
</evidence>